<dbReference type="RefSeq" id="WP_166643412.1">
    <property type="nucleotide sequence ID" value="NZ_SNXW01000001.1"/>
</dbReference>
<dbReference type="InterPro" id="IPR036693">
    <property type="entry name" value="TF_LuxR_autoind-bd_dom_sf"/>
</dbReference>
<dbReference type="CDD" id="cd06170">
    <property type="entry name" value="LuxR_C_like"/>
    <property type="match status" value="1"/>
</dbReference>
<dbReference type="EMBL" id="SNXW01000001">
    <property type="protein sequence ID" value="TDP88202.1"/>
    <property type="molecule type" value="Genomic_DNA"/>
</dbReference>
<dbReference type="PANTHER" id="PTHR44688">
    <property type="entry name" value="DNA-BINDING TRANSCRIPTIONAL ACTIVATOR DEVR_DOSR"/>
    <property type="match status" value="1"/>
</dbReference>
<name>A0A4R6RNN9_9BURK</name>
<dbReference type="SUPFAM" id="SSF46894">
    <property type="entry name" value="C-terminal effector domain of the bipartite response regulators"/>
    <property type="match status" value="1"/>
</dbReference>
<dbReference type="InterPro" id="IPR000792">
    <property type="entry name" value="Tscrpt_reg_LuxR_C"/>
</dbReference>
<dbReference type="InterPro" id="IPR036388">
    <property type="entry name" value="WH-like_DNA-bd_sf"/>
</dbReference>
<evidence type="ECO:0000256" key="2">
    <source>
        <dbReference type="ARBA" id="ARBA00023125"/>
    </source>
</evidence>
<keyword evidence="1" id="KW-0805">Transcription regulation</keyword>
<keyword evidence="2" id="KW-0238">DNA-binding</keyword>
<comment type="caution">
    <text evidence="5">The sequence shown here is derived from an EMBL/GenBank/DDBJ whole genome shotgun (WGS) entry which is preliminary data.</text>
</comment>
<keyword evidence="6" id="KW-1185">Reference proteome</keyword>
<dbReference type="Gene3D" id="1.10.10.10">
    <property type="entry name" value="Winged helix-like DNA-binding domain superfamily/Winged helix DNA-binding domain"/>
    <property type="match status" value="1"/>
</dbReference>
<dbReference type="Pfam" id="PF00196">
    <property type="entry name" value="GerE"/>
    <property type="match status" value="1"/>
</dbReference>
<protein>
    <submittedName>
        <fullName evidence="5">Transcriptional regulator EpsA</fullName>
    </submittedName>
</protein>
<reference evidence="5 6" key="1">
    <citation type="submission" date="2019-03" db="EMBL/GenBank/DDBJ databases">
        <title>Genomic Encyclopedia of Type Strains, Phase IV (KMG-IV): sequencing the most valuable type-strain genomes for metagenomic binning, comparative biology and taxonomic classification.</title>
        <authorList>
            <person name="Goeker M."/>
        </authorList>
    </citation>
    <scope>NUCLEOTIDE SEQUENCE [LARGE SCALE GENOMIC DNA]</scope>
    <source>
        <strain evidence="5 6">DSM 11901</strain>
    </source>
</reference>
<dbReference type="PROSITE" id="PS00622">
    <property type="entry name" value="HTH_LUXR_1"/>
    <property type="match status" value="1"/>
</dbReference>
<dbReference type="GO" id="GO:0003677">
    <property type="term" value="F:DNA binding"/>
    <property type="evidence" value="ECO:0007669"/>
    <property type="project" value="UniProtKB-KW"/>
</dbReference>
<accession>A0A4R6RNN9</accession>
<proteinExistence type="predicted"/>
<dbReference type="Proteomes" id="UP000294593">
    <property type="component" value="Unassembled WGS sequence"/>
</dbReference>
<dbReference type="PRINTS" id="PR00038">
    <property type="entry name" value="HTHLUXR"/>
</dbReference>
<dbReference type="Gene3D" id="3.30.450.80">
    <property type="entry name" value="Transcription factor LuxR-like, autoinducer-binding domain"/>
    <property type="match status" value="1"/>
</dbReference>
<organism evidence="5 6">
    <name type="scientific">Aquabacterium commune</name>
    <dbReference type="NCBI Taxonomy" id="70586"/>
    <lineage>
        <taxon>Bacteria</taxon>
        <taxon>Pseudomonadati</taxon>
        <taxon>Pseudomonadota</taxon>
        <taxon>Betaproteobacteria</taxon>
        <taxon>Burkholderiales</taxon>
        <taxon>Aquabacterium</taxon>
    </lineage>
</organism>
<evidence type="ECO:0000313" key="6">
    <source>
        <dbReference type="Proteomes" id="UP000294593"/>
    </source>
</evidence>
<gene>
    <name evidence="5" type="ORF">EV672_101347</name>
</gene>
<evidence type="ECO:0000256" key="3">
    <source>
        <dbReference type="ARBA" id="ARBA00023163"/>
    </source>
</evidence>
<dbReference type="SMART" id="SM00421">
    <property type="entry name" value="HTH_LUXR"/>
    <property type="match status" value="1"/>
</dbReference>
<dbReference type="PROSITE" id="PS50043">
    <property type="entry name" value="HTH_LUXR_2"/>
    <property type="match status" value="1"/>
</dbReference>
<keyword evidence="3" id="KW-0804">Transcription</keyword>
<evidence type="ECO:0000313" key="5">
    <source>
        <dbReference type="EMBL" id="TDP88202.1"/>
    </source>
</evidence>
<dbReference type="AlphaFoldDB" id="A0A4R6RNN9"/>
<feature type="domain" description="HTH luxR-type" evidence="4">
    <location>
        <begin position="188"/>
        <end position="253"/>
    </location>
</feature>
<dbReference type="GO" id="GO:0006355">
    <property type="term" value="P:regulation of DNA-templated transcription"/>
    <property type="evidence" value="ECO:0007669"/>
    <property type="project" value="InterPro"/>
</dbReference>
<evidence type="ECO:0000256" key="1">
    <source>
        <dbReference type="ARBA" id="ARBA00023015"/>
    </source>
</evidence>
<sequence length="257" mass="28941">MPYTAPCPQPEASTLLRVIALQQALEDVATQSDFLAWATGPLQAVLPHASMACGVLRTDREGVVLRRVLQQGWPPGYFDALTLEGGRFRSPVIGRWALQRKPQLVRAQDTASLGDTRWHEVFHDMGLHNMAAHGVLDHSSRSASYFCLSRMEDTPGEQTEALLRLLTPHMALALQRALFAEDMGEDKQPAWLERLTERERVVLHWMCQGKTNWEIARICGRSEHTIKNQVESVRQKLHVSNRTQACAMASDVRLLTQ</sequence>
<dbReference type="PANTHER" id="PTHR44688:SF16">
    <property type="entry name" value="DNA-BINDING TRANSCRIPTIONAL ACTIVATOR DEVR_DOSR"/>
    <property type="match status" value="1"/>
</dbReference>
<dbReference type="SUPFAM" id="SSF55781">
    <property type="entry name" value="GAF domain-like"/>
    <property type="match status" value="1"/>
</dbReference>
<evidence type="ECO:0000259" key="4">
    <source>
        <dbReference type="PROSITE" id="PS50043"/>
    </source>
</evidence>
<dbReference type="InterPro" id="IPR016032">
    <property type="entry name" value="Sig_transdc_resp-reg_C-effctor"/>
</dbReference>